<evidence type="ECO:0008006" key="4">
    <source>
        <dbReference type="Google" id="ProtNLM"/>
    </source>
</evidence>
<sequence>MLMLITTVKMWAEIALMVLAAQALLALLVPQLLARNPVYQLLQWLIAPLLAPVRRLLPEAPEPCQRWLLAAALALLWLLATGLKLRHCLSVGVALCQ</sequence>
<reference evidence="2 3" key="1">
    <citation type="submission" date="2022-10" db="EMBL/GenBank/DDBJ databases">
        <title>Paucibacter sp. hw1 Genome sequencing.</title>
        <authorList>
            <person name="Park S."/>
        </authorList>
    </citation>
    <scope>NUCLEOTIDE SEQUENCE [LARGE SCALE GENOMIC DNA]</scope>
    <source>
        <strain evidence="3">hw1</strain>
    </source>
</reference>
<keyword evidence="3" id="KW-1185">Reference proteome</keyword>
<dbReference type="RefSeq" id="WP_273599079.1">
    <property type="nucleotide sequence ID" value="NZ_JAQQXT010000002.1"/>
</dbReference>
<dbReference type="Proteomes" id="UP001221189">
    <property type="component" value="Unassembled WGS sequence"/>
</dbReference>
<evidence type="ECO:0000313" key="3">
    <source>
        <dbReference type="Proteomes" id="UP001221189"/>
    </source>
</evidence>
<name>A0ABT5KAR7_9BURK</name>
<feature type="transmembrane region" description="Helical" evidence="1">
    <location>
        <begin position="67"/>
        <end position="85"/>
    </location>
</feature>
<evidence type="ECO:0000313" key="2">
    <source>
        <dbReference type="EMBL" id="MDC8770659.1"/>
    </source>
</evidence>
<keyword evidence="1" id="KW-0472">Membrane</keyword>
<gene>
    <name evidence="2" type="ORF">PRZ03_03670</name>
</gene>
<keyword evidence="1" id="KW-1133">Transmembrane helix</keyword>
<protein>
    <recommendedName>
        <fullName evidence="4">YggT family protein</fullName>
    </recommendedName>
</protein>
<evidence type="ECO:0000256" key="1">
    <source>
        <dbReference type="SAM" id="Phobius"/>
    </source>
</evidence>
<organism evidence="2 3">
    <name type="scientific">Roseateles albus</name>
    <dbReference type="NCBI Taxonomy" id="2987525"/>
    <lineage>
        <taxon>Bacteria</taxon>
        <taxon>Pseudomonadati</taxon>
        <taxon>Pseudomonadota</taxon>
        <taxon>Betaproteobacteria</taxon>
        <taxon>Burkholderiales</taxon>
        <taxon>Sphaerotilaceae</taxon>
        <taxon>Roseateles</taxon>
    </lineage>
</organism>
<accession>A0ABT5KAR7</accession>
<comment type="caution">
    <text evidence="2">The sequence shown here is derived from an EMBL/GenBank/DDBJ whole genome shotgun (WGS) entry which is preliminary data.</text>
</comment>
<dbReference type="EMBL" id="JAQQXT010000002">
    <property type="protein sequence ID" value="MDC8770659.1"/>
    <property type="molecule type" value="Genomic_DNA"/>
</dbReference>
<keyword evidence="1" id="KW-0812">Transmembrane</keyword>
<proteinExistence type="predicted"/>